<organism evidence="1 2">
    <name type="scientific">Halopseudomonas salegens</name>
    <dbReference type="NCBI Taxonomy" id="1434072"/>
    <lineage>
        <taxon>Bacteria</taxon>
        <taxon>Pseudomonadati</taxon>
        <taxon>Pseudomonadota</taxon>
        <taxon>Gammaproteobacteria</taxon>
        <taxon>Pseudomonadales</taxon>
        <taxon>Pseudomonadaceae</taxon>
        <taxon>Halopseudomonas</taxon>
    </lineage>
</organism>
<accession>A0A1H2EQZ3</accession>
<protein>
    <recommendedName>
        <fullName evidence="3">Transposase</fullName>
    </recommendedName>
</protein>
<dbReference type="AlphaFoldDB" id="A0A1H2EQZ3"/>
<dbReference type="EMBL" id="LT629787">
    <property type="protein sequence ID" value="SDT97602.1"/>
    <property type="molecule type" value="Genomic_DNA"/>
</dbReference>
<sequence length="108" mass="12208">MPTARKLAVDIGVFLSAKDQRRHPLELTRLFQLVERCYPVFRHPTAKRGRRLLCCAQEKLAVFLQCARPGHGLSRVRYGALNLNIPCQMIPIPPAWTFLLNVRGGGNT</sequence>
<proteinExistence type="predicted"/>
<reference evidence="2" key="1">
    <citation type="submission" date="2016-10" db="EMBL/GenBank/DDBJ databases">
        <authorList>
            <person name="Varghese N."/>
            <person name="Submissions S."/>
        </authorList>
    </citation>
    <scope>NUCLEOTIDE SEQUENCE [LARGE SCALE GENOMIC DNA]</scope>
    <source>
        <strain evidence="2">CECT 8338</strain>
    </source>
</reference>
<name>A0A1H2EQZ3_9GAMM</name>
<evidence type="ECO:0008006" key="3">
    <source>
        <dbReference type="Google" id="ProtNLM"/>
    </source>
</evidence>
<evidence type="ECO:0000313" key="2">
    <source>
        <dbReference type="Proteomes" id="UP000243924"/>
    </source>
</evidence>
<keyword evidence="2" id="KW-1185">Reference proteome</keyword>
<gene>
    <name evidence="1" type="ORF">SAMN05216210_0967</name>
</gene>
<evidence type="ECO:0000313" key="1">
    <source>
        <dbReference type="EMBL" id="SDT97602.1"/>
    </source>
</evidence>
<dbReference type="Proteomes" id="UP000243924">
    <property type="component" value="Chromosome I"/>
</dbReference>